<dbReference type="GO" id="GO:0008233">
    <property type="term" value="F:peptidase activity"/>
    <property type="evidence" value="ECO:0007669"/>
    <property type="project" value="UniProtKB-KW"/>
</dbReference>
<feature type="transmembrane region" description="Helical" evidence="8">
    <location>
        <begin position="37"/>
        <end position="66"/>
    </location>
</feature>
<keyword evidence="7 8" id="KW-0472">Membrane</keyword>
<evidence type="ECO:0000256" key="6">
    <source>
        <dbReference type="ARBA" id="ARBA00022989"/>
    </source>
</evidence>
<keyword evidence="3" id="KW-0645">Protease</keyword>
<accession>A0A4Q1RKQ4</accession>
<evidence type="ECO:0000256" key="3">
    <source>
        <dbReference type="ARBA" id="ARBA00022670"/>
    </source>
</evidence>
<feature type="transmembrane region" description="Helical" evidence="8">
    <location>
        <begin position="105"/>
        <end position="124"/>
    </location>
</feature>
<keyword evidence="10" id="KW-1185">Reference proteome</keyword>
<keyword evidence="6 8" id="KW-1133">Transmembrane helix</keyword>
<evidence type="ECO:0000256" key="8">
    <source>
        <dbReference type="SAM" id="Phobius"/>
    </source>
</evidence>
<proteinExistence type="predicted"/>
<evidence type="ECO:0000313" key="9">
    <source>
        <dbReference type="EMBL" id="RXS76411.1"/>
    </source>
</evidence>
<dbReference type="InterPro" id="IPR006741">
    <property type="entry name" value="AgrB"/>
</dbReference>
<keyword evidence="2" id="KW-0673">Quorum sensing</keyword>
<keyword evidence="4 8" id="KW-0812">Transmembrane</keyword>
<reference evidence="9 10" key="1">
    <citation type="submission" date="2019-01" db="EMBL/GenBank/DDBJ databases">
        <title>Blautia sp. nov. KGMB01111 isolated human feces.</title>
        <authorList>
            <person name="Park J.-E."/>
            <person name="Kim J.-S."/>
            <person name="Park S.-H."/>
        </authorList>
    </citation>
    <scope>NUCLEOTIDE SEQUENCE [LARGE SCALE GENOMIC DNA]</scope>
    <source>
        <strain evidence="9 10">KGMB01111</strain>
    </source>
</reference>
<evidence type="ECO:0008006" key="11">
    <source>
        <dbReference type="Google" id="ProtNLM"/>
    </source>
</evidence>
<evidence type="ECO:0000256" key="4">
    <source>
        <dbReference type="ARBA" id="ARBA00022692"/>
    </source>
</evidence>
<dbReference type="AlphaFoldDB" id="A0A4Q1RKQ4"/>
<evidence type="ECO:0000256" key="1">
    <source>
        <dbReference type="ARBA" id="ARBA00022475"/>
    </source>
</evidence>
<evidence type="ECO:0000256" key="7">
    <source>
        <dbReference type="ARBA" id="ARBA00023136"/>
    </source>
</evidence>
<dbReference type="RefSeq" id="WP_129259068.1">
    <property type="nucleotide sequence ID" value="NZ_SDKC01000001.1"/>
</dbReference>
<feature type="transmembrane region" description="Helical" evidence="8">
    <location>
        <begin position="78"/>
        <end position="99"/>
    </location>
</feature>
<keyword evidence="5" id="KW-0378">Hydrolase</keyword>
<dbReference type="EMBL" id="SDKC01000001">
    <property type="protein sequence ID" value="RXS76411.1"/>
    <property type="molecule type" value="Genomic_DNA"/>
</dbReference>
<organism evidence="9 10">
    <name type="scientific">Blautia faecicola</name>
    <dbReference type="NCBI Taxonomy" id="2509240"/>
    <lineage>
        <taxon>Bacteria</taxon>
        <taxon>Bacillati</taxon>
        <taxon>Bacillota</taxon>
        <taxon>Clostridia</taxon>
        <taxon>Lachnospirales</taxon>
        <taxon>Lachnospiraceae</taxon>
        <taxon>Blautia</taxon>
    </lineage>
</organism>
<keyword evidence="1" id="KW-1003">Cell membrane</keyword>
<evidence type="ECO:0000256" key="5">
    <source>
        <dbReference type="ARBA" id="ARBA00022801"/>
    </source>
</evidence>
<dbReference type="GO" id="GO:0006508">
    <property type="term" value="P:proteolysis"/>
    <property type="evidence" value="ECO:0007669"/>
    <property type="project" value="UniProtKB-KW"/>
</dbReference>
<evidence type="ECO:0000313" key="10">
    <source>
        <dbReference type="Proteomes" id="UP000290106"/>
    </source>
</evidence>
<dbReference type="GO" id="GO:0009372">
    <property type="term" value="P:quorum sensing"/>
    <property type="evidence" value="ECO:0007669"/>
    <property type="project" value="UniProtKB-KW"/>
</dbReference>
<evidence type="ECO:0000256" key="2">
    <source>
        <dbReference type="ARBA" id="ARBA00022654"/>
    </source>
</evidence>
<sequence>MEYVSGVIATKFTTYLNKDQHWCNIFQYAVQVLMEKWISLTVMGILAGSLGYGKEYMLFLMVFMPLRAYCGGFHMKTYAGCLVCSCLVVASVLVTSRAISVGSNVWYIGISAIVLLLFPMNRMAPVLHINRPMKQKEIDMCRKN</sequence>
<name>A0A4Q1RKQ4_9FIRM</name>
<protein>
    <recommendedName>
        <fullName evidence="11">Accessory regulator AgrB</fullName>
    </recommendedName>
</protein>
<gene>
    <name evidence="9" type="ORF">ETP43_15190</name>
</gene>
<dbReference type="Proteomes" id="UP000290106">
    <property type="component" value="Unassembled WGS sequence"/>
</dbReference>
<dbReference type="OrthoDB" id="9815055at2"/>
<dbReference type="GO" id="GO:0016020">
    <property type="term" value="C:membrane"/>
    <property type="evidence" value="ECO:0007669"/>
    <property type="project" value="InterPro"/>
</dbReference>
<dbReference type="Pfam" id="PF04647">
    <property type="entry name" value="AgrB"/>
    <property type="match status" value="1"/>
</dbReference>
<comment type="caution">
    <text evidence="9">The sequence shown here is derived from an EMBL/GenBank/DDBJ whole genome shotgun (WGS) entry which is preliminary data.</text>
</comment>